<comment type="caution">
    <text evidence="1">The sequence shown here is derived from an EMBL/GenBank/DDBJ whole genome shotgun (WGS) entry which is preliminary data.</text>
</comment>
<sequence>MNPDISTTPALESAIASLPGWSVCITTRNWFHDGSGRTASYEAYACQKGGASVSSHGKATPEEAVKDLVAQAKSYDPVEDLKRRAMALGMSVAPLNPTNPHP</sequence>
<organism evidence="1 2">
    <name type="scientific">Luteolibacter flavescens</name>
    <dbReference type="NCBI Taxonomy" id="1859460"/>
    <lineage>
        <taxon>Bacteria</taxon>
        <taxon>Pseudomonadati</taxon>
        <taxon>Verrucomicrobiota</taxon>
        <taxon>Verrucomicrobiia</taxon>
        <taxon>Verrucomicrobiales</taxon>
        <taxon>Verrucomicrobiaceae</taxon>
        <taxon>Luteolibacter</taxon>
    </lineage>
</organism>
<evidence type="ECO:0000313" key="2">
    <source>
        <dbReference type="Proteomes" id="UP001207930"/>
    </source>
</evidence>
<accession>A0ABT3FPU6</accession>
<gene>
    <name evidence="1" type="ORF">OKA04_12735</name>
</gene>
<proteinExistence type="predicted"/>
<keyword evidence="2" id="KW-1185">Reference proteome</keyword>
<dbReference type="Proteomes" id="UP001207930">
    <property type="component" value="Unassembled WGS sequence"/>
</dbReference>
<dbReference type="EMBL" id="JAPDDS010000006">
    <property type="protein sequence ID" value="MCW1885597.1"/>
    <property type="molecule type" value="Genomic_DNA"/>
</dbReference>
<protein>
    <submittedName>
        <fullName evidence="1">Uncharacterized protein</fullName>
    </submittedName>
</protein>
<reference evidence="1 2" key="1">
    <citation type="submission" date="2022-10" db="EMBL/GenBank/DDBJ databases">
        <title>Luteolibacter flavescens strain MCCC 1K03193, whole genome shotgun sequencing project.</title>
        <authorList>
            <person name="Zhao G."/>
            <person name="Shen L."/>
        </authorList>
    </citation>
    <scope>NUCLEOTIDE SEQUENCE [LARGE SCALE GENOMIC DNA]</scope>
    <source>
        <strain evidence="1 2">MCCC 1K03193</strain>
    </source>
</reference>
<evidence type="ECO:0000313" key="1">
    <source>
        <dbReference type="EMBL" id="MCW1885597.1"/>
    </source>
</evidence>
<name>A0ABT3FPU6_9BACT</name>
<dbReference type="RefSeq" id="WP_264501552.1">
    <property type="nucleotide sequence ID" value="NZ_JAPDDS010000006.1"/>
</dbReference>